<keyword evidence="10" id="KW-1185">Reference proteome</keyword>
<dbReference type="InterPro" id="IPR014774">
    <property type="entry name" value="KaiC-like_dom"/>
</dbReference>
<sequence>MNTMQKVPTGVPGLDIITNGGLPRGRTTLLTGKSGAAKSILALQLASQFARSGIKTMVFSVEETPADLTDTGNGLGFGTSELVTEGKLRFTDLTLPLDASTIVTGDYDIVALVHRIEAAVSEFGAQAIILDSATALFSPRPPEDRLRHQFFELIRTFRRLGLTALVTAEAPDDYGPRTTLGVEDFLCDVVLVLRNLVDDERRRRTLEVHKYRRSAHQKGEYPFTITDKGLMVFPFGVQGPYEVPPAESRFSSGFAGLDTMMNGGWIRDSITLVRGPSGSGKTTLSGMYAKAGASRGERVAYYGFEETRGILLRNFASLGLPLDEFVKKGNLRIECSYPEATSPEDLLVELRRSLDEFKPSLIVLDSISSIAHSTSARGFRQFMVGFAALVREHSRSALLSQTLTIHEDDTAAPFLSTIPDAIISLDYERHQRKLTRTISVVKMRGSAHAEDAYTMHIRPGGLTVDAPRDSKAEEESRAR</sequence>
<feature type="domain" description="KaiC" evidence="8">
    <location>
        <begin position="5"/>
        <end position="257"/>
    </location>
</feature>
<protein>
    <recommendedName>
        <fullName evidence="1">non-specific serine/threonine protein kinase</fullName>
        <ecNumber evidence="1">2.7.11.1</ecNumber>
    </recommendedName>
</protein>
<dbReference type="PROSITE" id="PS51146">
    <property type="entry name" value="KAIC"/>
    <property type="match status" value="2"/>
</dbReference>
<dbReference type="InterPro" id="IPR010624">
    <property type="entry name" value="KaiC_dom"/>
</dbReference>
<keyword evidence="6" id="KW-0378">Hydrolase</keyword>
<dbReference type="Gene3D" id="3.40.50.300">
    <property type="entry name" value="P-loop containing nucleotide triphosphate hydrolases"/>
    <property type="match status" value="2"/>
</dbReference>
<evidence type="ECO:0000259" key="8">
    <source>
        <dbReference type="PROSITE" id="PS51146"/>
    </source>
</evidence>
<evidence type="ECO:0000256" key="6">
    <source>
        <dbReference type="ARBA" id="ARBA00022801"/>
    </source>
</evidence>
<keyword evidence="2" id="KW-0597">Phosphoprotein</keyword>
<dbReference type="PANTHER" id="PTHR42926">
    <property type="match status" value="1"/>
</dbReference>
<evidence type="ECO:0000256" key="5">
    <source>
        <dbReference type="ARBA" id="ARBA00022777"/>
    </source>
</evidence>
<name>A0ABY9WN05_9BACT</name>
<evidence type="ECO:0000313" key="10">
    <source>
        <dbReference type="Proteomes" id="UP001611383"/>
    </source>
</evidence>
<evidence type="ECO:0000256" key="2">
    <source>
        <dbReference type="ARBA" id="ARBA00022553"/>
    </source>
</evidence>
<organism evidence="9 10">
    <name type="scientific">Archangium minus</name>
    <dbReference type="NCBI Taxonomy" id="83450"/>
    <lineage>
        <taxon>Bacteria</taxon>
        <taxon>Pseudomonadati</taxon>
        <taxon>Myxococcota</taxon>
        <taxon>Myxococcia</taxon>
        <taxon>Myxococcales</taxon>
        <taxon>Cystobacterineae</taxon>
        <taxon>Archangiaceae</taxon>
        <taxon>Archangium</taxon>
    </lineage>
</organism>
<dbReference type="PIRSF" id="PIRSF039117">
    <property type="entry name" value="KaiC"/>
    <property type="match status" value="1"/>
</dbReference>
<feature type="domain" description="KaiC" evidence="8">
    <location>
        <begin position="258"/>
        <end position="478"/>
    </location>
</feature>
<dbReference type="SMART" id="SM00382">
    <property type="entry name" value="AAA"/>
    <property type="match status" value="2"/>
</dbReference>
<evidence type="ECO:0000256" key="1">
    <source>
        <dbReference type="ARBA" id="ARBA00012513"/>
    </source>
</evidence>
<dbReference type="EC" id="2.7.11.1" evidence="1"/>
<reference evidence="9 10" key="1">
    <citation type="submission" date="2019-08" db="EMBL/GenBank/DDBJ databases">
        <title>Archangium and Cystobacter genomes.</title>
        <authorList>
            <person name="Chen I.-C.K."/>
            <person name="Wielgoss S."/>
        </authorList>
    </citation>
    <scope>NUCLEOTIDE SEQUENCE [LARGE SCALE GENOMIC DNA]</scope>
    <source>
        <strain evidence="9 10">Cbm 6</strain>
    </source>
</reference>
<dbReference type="EMBL" id="CP043494">
    <property type="protein sequence ID" value="WNG45164.1"/>
    <property type="molecule type" value="Genomic_DNA"/>
</dbReference>
<dbReference type="InterPro" id="IPR027417">
    <property type="entry name" value="P-loop_NTPase"/>
</dbReference>
<feature type="compositionally biased region" description="Basic and acidic residues" evidence="7">
    <location>
        <begin position="466"/>
        <end position="479"/>
    </location>
</feature>
<keyword evidence="4" id="KW-0677">Repeat</keyword>
<dbReference type="InterPro" id="IPR003593">
    <property type="entry name" value="AAA+_ATPase"/>
</dbReference>
<feature type="region of interest" description="Disordered" evidence="7">
    <location>
        <begin position="459"/>
        <end position="479"/>
    </location>
</feature>
<evidence type="ECO:0000256" key="3">
    <source>
        <dbReference type="ARBA" id="ARBA00022679"/>
    </source>
</evidence>
<dbReference type="SUPFAM" id="SSF52540">
    <property type="entry name" value="P-loop containing nucleoside triphosphate hydrolases"/>
    <property type="match status" value="2"/>
</dbReference>
<dbReference type="PANTHER" id="PTHR42926:SF1">
    <property type="entry name" value="CIRCADIAN CLOCK OSCILLATOR PROTEIN KAIC 1"/>
    <property type="match status" value="1"/>
</dbReference>
<keyword evidence="5" id="KW-0418">Kinase</keyword>
<evidence type="ECO:0000256" key="7">
    <source>
        <dbReference type="SAM" id="MobiDB-lite"/>
    </source>
</evidence>
<evidence type="ECO:0000256" key="4">
    <source>
        <dbReference type="ARBA" id="ARBA00022737"/>
    </source>
</evidence>
<keyword evidence="3" id="KW-0808">Transferase</keyword>
<dbReference type="Pfam" id="PF06745">
    <property type="entry name" value="ATPase"/>
    <property type="match status" value="2"/>
</dbReference>
<dbReference type="InterPro" id="IPR030665">
    <property type="entry name" value="KaiC"/>
</dbReference>
<gene>
    <name evidence="9" type="primary">kaiC</name>
    <name evidence="9" type="ORF">F0U60_14400</name>
</gene>
<dbReference type="NCBIfam" id="NF006799">
    <property type="entry name" value="PRK09302.1"/>
    <property type="match status" value="1"/>
</dbReference>
<dbReference type="InterPro" id="IPR051347">
    <property type="entry name" value="Circadian_clock_KaiC-rel"/>
</dbReference>
<accession>A0ABY9WN05</accession>
<dbReference type="Proteomes" id="UP001611383">
    <property type="component" value="Chromosome"/>
</dbReference>
<proteinExistence type="predicted"/>
<evidence type="ECO:0000313" key="9">
    <source>
        <dbReference type="EMBL" id="WNG45164.1"/>
    </source>
</evidence>